<dbReference type="CTD" id="797104"/>
<gene>
    <name evidence="13" type="primary">fam171a2</name>
</gene>
<organism evidence="13 14">
    <name type="scientific">Gadus morhua</name>
    <name type="common">Atlantic cod</name>
    <dbReference type="NCBI Taxonomy" id="8049"/>
    <lineage>
        <taxon>Eukaryota</taxon>
        <taxon>Metazoa</taxon>
        <taxon>Chordata</taxon>
        <taxon>Craniata</taxon>
        <taxon>Vertebrata</taxon>
        <taxon>Euteleostomi</taxon>
        <taxon>Actinopterygii</taxon>
        <taxon>Neopterygii</taxon>
        <taxon>Teleostei</taxon>
        <taxon>Neoteleostei</taxon>
        <taxon>Acanthomorphata</taxon>
        <taxon>Zeiogadaria</taxon>
        <taxon>Gadariae</taxon>
        <taxon>Gadiformes</taxon>
        <taxon>Gadoidei</taxon>
        <taxon>Gadidae</taxon>
        <taxon>Gadus</taxon>
    </lineage>
</organism>
<dbReference type="GeneID" id="115531328"/>
<evidence type="ECO:0000256" key="5">
    <source>
        <dbReference type="ARBA" id="ARBA00022989"/>
    </source>
</evidence>
<reference evidence="13" key="2">
    <citation type="submission" date="2025-09" db="UniProtKB">
        <authorList>
            <consortium name="Ensembl"/>
        </authorList>
    </citation>
    <scope>IDENTIFICATION</scope>
</reference>
<dbReference type="Pfam" id="PF20771">
    <property type="entry name" value="FAM171A1-2-B_C"/>
    <property type="match status" value="1"/>
</dbReference>
<feature type="domain" description="FAM171 N-terminal" evidence="11">
    <location>
        <begin position="34"/>
        <end position="286"/>
    </location>
</feature>
<evidence type="ECO:0000256" key="2">
    <source>
        <dbReference type="ARBA" id="ARBA00006818"/>
    </source>
</evidence>
<dbReference type="GO" id="GO:0016020">
    <property type="term" value="C:membrane"/>
    <property type="evidence" value="ECO:0007669"/>
    <property type="project" value="UniProtKB-SubCell"/>
</dbReference>
<sequence>MPANSISRLLLFVSFSAVWEAAAKSLPDQGAFDVQIRVQVFDNSDLSPLSDAQVVVHGNQSVLASSRAGPDGVLRVTFPYRLATWVIISASKQDYVTNSVPWHSGRVPLYAAVSLYLLAQRPGTLILYDDVLQVLAGSPGARNQPLVQVPRRSLPAASNSTALSAMLTVARSQYEMGGFPYLLGQETNGSGVDTGWTELTALAVVSVQLYDKDGGPIQVTDPIQVSVPLPADTGNRMATSIPSWTYRASTGLWVRNGTGYIKKEGSQFIWTLVVPSMGYWLAAFPSSSGFGLLGHPGLRDISTYHTLFLLCILGSLVLLVLILLCVLLYYCRRKCLKPRRQQGKPHNSNLNGGKRDQGTSTSHLNLICGGHAESGSAGDISKSELSPSQEYQSSRDDFAKHIPAHKLRQSKGKNASGPQRGESFPMKVTRATETNNLDNPLLHDDKEPEHYRHHNANDNQGYASDPPSPPRFQGYMPSQGDKPPEYSAAADNLKRPTSLNTQPGQIIFCSSIDQMKENMYRSMVPTLVIPAHYMRMSSDFSGRADGKDQKDQDKDTHMGGGGPQHHHHHHSQKQGQQQHHGGSQGDDSEEPSWASDSSGGPMTIPVLFNDSTMAQMNGELQAMTEKKLLEFGVKQHPRAWFISLDGRNNAHVRHSYIDAGNDLSGGGMLFAGGAGSNLRDNLEPPMEALERKAAANRKAKDDRWGTGGRRGQGMGGGGGGGVGEGKTYSKLAYPDHSEPGGSQGRPVSPEENSLTPLLDEGPSSRRGRSRGNSSSRSSDNRRDSMTSPEDDSEDKDGNKKSPWQKIEDRPLMVFHPKK</sequence>
<dbReference type="InterPro" id="IPR049175">
    <property type="entry name" value="FAM171_C"/>
</dbReference>
<evidence type="ECO:0000256" key="1">
    <source>
        <dbReference type="ARBA" id="ARBA00004479"/>
    </source>
</evidence>
<evidence type="ECO:0000256" key="9">
    <source>
        <dbReference type="SAM" id="Phobius"/>
    </source>
</evidence>
<comment type="subcellular location">
    <subcellularLocation>
        <location evidence="1">Membrane</location>
        <topology evidence="1">Single-pass type I membrane protein</topology>
    </subcellularLocation>
</comment>
<evidence type="ECO:0000256" key="6">
    <source>
        <dbReference type="ARBA" id="ARBA00023136"/>
    </source>
</evidence>
<feature type="compositionally biased region" description="Basic and acidic residues" evidence="8">
    <location>
        <begin position="692"/>
        <end position="704"/>
    </location>
</feature>
<dbReference type="OrthoDB" id="8762914at2759"/>
<comment type="similarity">
    <text evidence="2">Belongs to the FAM171 family.</text>
</comment>
<dbReference type="AlphaFoldDB" id="A0A8C5BPF7"/>
<evidence type="ECO:0000256" key="8">
    <source>
        <dbReference type="SAM" id="MobiDB-lite"/>
    </source>
</evidence>
<reference evidence="13" key="1">
    <citation type="submission" date="2025-08" db="UniProtKB">
        <authorList>
            <consortium name="Ensembl"/>
        </authorList>
    </citation>
    <scope>IDENTIFICATION</scope>
</reference>
<dbReference type="KEGG" id="gmh:115531328"/>
<evidence type="ECO:0000256" key="10">
    <source>
        <dbReference type="SAM" id="SignalP"/>
    </source>
</evidence>
<feature type="compositionally biased region" description="Basic and acidic residues" evidence="8">
    <location>
        <begin position="441"/>
        <end position="450"/>
    </location>
</feature>
<feature type="compositionally biased region" description="Basic and acidic residues" evidence="8">
    <location>
        <begin position="795"/>
        <end position="810"/>
    </location>
</feature>
<dbReference type="InterPro" id="IPR048530">
    <property type="entry name" value="FAM171_N"/>
</dbReference>
<feature type="region of interest" description="Disordered" evidence="8">
    <location>
        <begin position="692"/>
        <end position="818"/>
    </location>
</feature>
<dbReference type="PANTHER" id="PTHR31626">
    <property type="entry name" value="SUSHI DOMAIN-CONTAINING PROTEIN"/>
    <property type="match status" value="1"/>
</dbReference>
<keyword evidence="6 9" id="KW-0472">Membrane</keyword>
<feature type="region of interest" description="Disordered" evidence="8">
    <location>
        <begin position="373"/>
        <end position="489"/>
    </location>
</feature>
<keyword evidence="4 10" id="KW-0732">Signal</keyword>
<feature type="region of interest" description="Disordered" evidence="8">
    <location>
        <begin position="539"/>
        <end position="606"/>
    </location>
</feature>
<dbReference type="PANTHER" id="PTHR31626:SF3">
    <property type="entry name" value="PROTEIN FAM171A2"/>
    <property type="match status" value="1"/>
</dbReference>
<evidence type="ECO:0000313" key="13">
    <source>
        <dbReference type="Ensembl" id="ENSGMOP00000049078.1"/>
    </source>
</evidence>
<dbReference type="OMA" id="KDDRWGT"/>
<evidence type="ECO:0008006" key="15">
    <source>
        <dbReference type="Google" id="ProtNLM"/>
    </source>
</evidence>
<feature type="transmembrane region" description="Helical" evidence="9">
    <location>
        <begin position="306"/>
        <end position="330"/>
    </location>
</feature>
<evidence type="ECO:0000259" key="11">
    <source>
        <dbReference type="Pfam" id="PF10577"/>
    </source>
</evidence>
<dbReference type="Pfam" id="PF10577">
    <property type="entry name" value="FAM171A1-2-B_N"/>
    <property type="match status" value="1"/>
</dbReference>
<feature type="domain" description="FAM171 C-terminal" evidence="12">
    <location>
        <begin position="380"/>
        <end position="815"/>
    </location>
</feature>
<feature type="transmembrane region" description="Helical" evidence="9">
    <location>
        <begin position="268"/>
        <end position="294"/>
    </location>
</feature>
<evidence type="ECO:0000256" key="4">
    <source>
        <dbReference type="ARBA" id="ARBA00022729"/>
    </source>
</evidence>
<feature type="compositionally biased region" description="Gly residues" evidence="8">
    <location>
        <begin position="705"/>
        <end position="724"/>
    </location>
</feature>
<dbReference type="Ensembl" id="ENSGMOT00000061814.1">
    <property type="protein sequence ID" value="ENSGMOP00000049078.1"/>
    <property type="gene ID" value="ENSGMOG00000035188.1"/>
</dbReference>
<evidence type="ECO:0000256" key="3">
    <source>
        <dbReference type="ARBA" id="ARBA00022692"/>
    </source>
</evidence>
<protein>
    <recommendedName>
        <fullName evidence="15">Protein FAM171A2</fullName>
    </recommendedName>
</protein>
<keyword evidence="14" id="KW-1185">Reference proteome</keyword>
<keyword evidence="7" id="KW-0325">Glycoprotein</keyword>
<feature type="signal peptide" evidence="10">
    <location>
        <begin position="1"/>
        <end position="23"/>
    </location>
</feature>
<feature type="chain" id="PRO_5034217442" description="Protein FAM171A2" evidence="10">
    <location>
        <begin position="24"/>
        <end position="818"/>
    </location>
</feature>
<keyword evidence="3 9" id="KW-0812">Transmembrane</keyword>
<keyword evidence="5 9" id="KW-1133">Transmembrane helix</keyword>
<feature type="compositionally biased region" description="Basic residues" evidence="8">
    <location>
        <begin position="402"/>
        <end position="411"/>
    </location>
</feature>
<proteinExistence type="inferred from homology"/>
<feature type="compositionally biased region" description="Polar residues" evidence="8">
    <location>
        <begin position="383"/>
        <end position="392"/>
    </location>
</feature>
<dbReference type="RefSeq" id="XP_030196376.1">
    <property type="nucleotide sequence ID" value="XM_030340516.1"/>
</dbReference>
<accession>A0A8C5BPF7</accession>
<evidence type="ECO:0000256" key="7">
    <source>
        <dbReference type="ARBA" id="ARBA00023180"/>
    </source>
</evidence>
<evidence type="ECO:0000259" key="12">
    <source>
        <dbReference type="Pfam" id="PF20771"/>
    </source>
</evidence>
<feature type="compositionally biased region" description="Basic and acidic residues" evidence="8">
    <location>
        <begin position="542"/>
        <end position="557"/>
    </location>
</feature>
<dbReference type="InterPro" id="IPR018890">
    <property type="entry name" value="FAM171"/>
</dbReference>
<evidence type="ECO:0000313" key="14">
    <source>
        <dbReference type="Proteomes" id="UP000694546"/>
    </source>
</evidence>
<name>A0A8C5BPF7_GADMO</name>
<dbReference type="GeneTree" id="ENSGT00950000183184"/>
<dbReference type="Proteomes" id="UP000694546">
    <property type="component" value="Chromosome 18"/>
</dbReference>